<dbReference type="GO" id="GO:0006605">
    <property type="term" value="P:protein targeting"/>
    <property type="evidence" value="ECO:0007669"/>
    <property type="project" value="UniProtKB-UniRule"/>
</dbReference>
<dbReference type="NCBIfam" id="TIGR01400">
    <property type="entry name" value="fliR"/>
    <property type="match status" value="1"/>
</dbReference>
<keyword evidence="11" id="KW-0966">Cell projection</keyword>
<dbReference type="PRINTS" id="PR00953">
    <property type="entry name" value="TYPE3IMRPROT"/>
</dbReference>
<dbReference type="AlphaFoldDB" id="A0A0W0TVE5"/>
<accession>A0A0W0TVE5</accession>
<keyword evidence="7 10" id="KW-0472">Membrane</keyword>
<dbReference type="EMBL" id="LNYA01000003">
    <property type="protein sequence ID" value="KTC99436.1"/>
    <property type="molecule type" value="Genomic_DNA"/>
</dbReference>
<dbReference type="GO" id="GO:0044780">
    <property type="term" value="P:bacterial-type flagellum assembly"/>
    <property type="evidence" value="ECO:0007669"/>
    <property type="project" value="UniProtKB-UniRule"/>
</dbReference>
<evidence type="ECO:0000256" key="2">
    <source>
        <dbReference type="ARBA" id="ARBA00009772"/>
    </source>
</evidence>
<keyword evidence="4 10" id="KW-1003">Cell membrane</keyword>
<dbReference type="STRING" id="448.Lery_0337"/>
<feature type="transmembrane region" description="Helical" evidence="10">
    <location>
        <begin position="120"/>
        <end position="138"/>
    </location>
</feature>
<protein>
    <recommendedName>
        <fullName evidence="3 9">Flagellar biosynthetic protein FliR</fullName>
    </recommendedName>
</protein>
<proteinExistence type="inferred from homology"/>
<evidence type="ECO:0000313" key="11">
    <source>
        <dbReference type="EMBL" id="KTC99436.1"/>
    </source>
</evidence>
<feature type="transmembrane region" description="Helical" evidence="10">
    <location>
        <begin position="211"/>
        <end position="233"/>
    </location>
</feature>
<feature type="transmembrane region" description="Helical" evidence="10">
    <location>
        <begin position="20"/>
        <end position="37"/>
    </location>
</feature>
<keyword evidence="11" id="KW-0282">Flagellum</keyword>
<name>A0A0W0TVE5_LEGER</name>
<dbReference type="PANTHER" id="PTHR30065:SF8">
    <property type="entry name" value="FLAGELLAR BIOSYNTHETIC PROTEIN FLIR"/>
    <property type="match status" value="1"/>
</dbReference>
<dbReference type="GO" id="GO:0005886">
    <property type="term" value="C:plasma membrane"/>
    <property type="evidence" value="ECO:0007669"/>
    <property type="project" value="UniProtKB-SubCell"/>
</dbReference>
<dbReference type="InterPro" id="IPR002010">
    <property type="entry name" value="T3SS_IM_R"/>
</dbReference>
<evidence type="ECO:0000256" key="6">
    <source>
        <dbReference type="ARBA" id="ARBA00022989"/>
    </source>
</evidence>
<evidence type="ECO:0000256" key="9">
    <source>
        <dbReference type="NCBIfam" id="TIGR01400"/>
    </source>
</evidence>
<keyword evidence="8 10" id="KW-0975">Bacterial flagellum</keyword>
<evidence type="ECO:0000256" key="1">
    <source>
        <dbReference type="ARBA" id="ARBA00002578"/>
    </source>
</evidence>
<reference evidence="11 12" key="1">
    <citation type="submission" date="2015-11" db="EMBL/GenBank/DDBJ databases">
        <title>Genomic analysis of 38 Legionella species identifies large and diverse effector repertoires.</title>
        <authorList>
            <person name="Burstein D."/>
            <person name="Amaro F."/>
            <person name="Zusman T."/>
            <person name="Lifshitz Z."/>
            <person name="Cohen O."/>
            <person name="Gilbert J.A."/>
            <person name="Pupko T."/>
            <person name="Shuman H.A."/>
            <person name="Segal G."/>
        </authorList>
    </citation>
    <scope>NUCLEOTIDE SEQUENCE [LARGE SCALE GENOMIC DNA]</scope>
    <source>
        <strain evidence="11 12">SE-32A-C8</strain>
    </source>
</reference>
<comment type="subcellular location">
    <subcellularLocation>
        <location evidence="10">Cell membrane</location>
        <topology evidence="10">Multi-pass membrane protein</topology>
    </subcellularLocation>
    <subcellularLocation>
        <location evidence="10">Bacterial flagellum basal body</location>
    </subcellularLocation>
</comment>
<dbReference type="RefSeq" id="WP_058525517.1">
    <property type="nucleotide sequence ID" value="NZ_CAAAHY010000001.1"/>
</dbReference>
<comment type="similarity">
    <text evidence="2 10">Belongs to the FliR/MopE/SpaR family.</text>
</comment>
<dbReference type="InterPro" id="IPR006303">
    <property type="entry name" value="FliR"/>
</dbReference>
<dbReference type="Pfam" id="PF01311">
    <property type="entry name" value="Bac_export_1"/>
    <property type="match status" value="1"/>
</dbReference>
<evidence type="ECO:0000256" key="8">
    <source>
        <dbReference type="ARBA" id="ARBA00023143"/>
    </source>
</evidence>
<evidence type="ECO:0000256" key="5">
    <source>
        <dbReference type="ARBA" id="ARBA00022692"/>
    </source>
</evidence>
<organism evidence="11 12">
    <name type="scientific">Legionella erythra</name>
    <dbReference type="NCBI Taxonomy" id="448"/>
    <lineage>
        <taxon>Bacteria</taxon>
        <taxon>Pseudomonadati</taxon>
        <taxon>Pseudomonadota</taxon>
        <taxon>Gammaproteobacteria</taxon>
        <taxon>Legionellales</taxon>
        <taxon>Legionellaceae</taxon>
        <taxon>Legionella</taxon>
    </lineage>
</organism>
<comment type="caution">
    <text evidence="11">The sequence shown here is derived from an EMBL/GenBank/DDBJ whole genome shotgun (WGS) entry which is preliminary data.</text>
</comment>
<dbReference type="Proteomes" id="UP000054773">
    <property type="component" value="Unassembled WGS sequence"/>
</dbReference>
<comment type="function">
    <text evidence="1 10">Role in flagellar biosynthesis.</text>
</comment>
<evidence type="ECO:0000313" key="12">
    <source>
        <dbReference type="Proteomes" id="UP000054773"/>
    </source>
</evidence>
<evidence type="ECO:0000256" key="10">
    <source>
        <dbReference type="RuleBase" id="RU362071"/>
    </source>
</evidence>
<gene>
    <name evidence="11" type="primary">fliR</name>
    <name evidence="11" type="ORF">Lery_0337</name>
</gene>
<dbReference type="PATRIC" id="fig|448.7.peg.353"/>
<feature type="transmembrane region" description="Helical" evidence="10">
    <location>
        <begin position="44"/>
        <end position="63"/>
    </location>
</feature>
<evidence type="ECO:0000256" key="3">
    <source>
        <dbReference type="ARBA" id="ARBA00021717"/>
    </source>
</evidence>
<dbReference type="GO" id="GO:0009425">
    <property type="term" value="C:bacterial-type flagellum basal body"/>
    <property type="evidence" value="ECO:0007669"/>
    <property type="project" value="UniProtKB-SubCell"/>
</dbReference>
<dbReference type="OrthoDB" id="9797790at2"/>
<keyword evidence="5 10" id="KW-0812">Transmembrane</keyword>
<keyword evidence="12" id="KW-1185">Reference proteome</keyword>
<evidence type="ECO:0000256" key="4">
    <source>
        <dbReference type="ARBA" id="ARBA00022475"/>
    </source>
</evidence>
<dbReference type="PANTHER" id="PTHR30065">
    <property type="entry name" value="FLAGELLAR BIOSYNTHETIC PROTEIN FLIR"/>
    <property type="match status" value="1"/>
</dbReference>
<sequence length="256" mass="28012">MDIDYKTMIVQISQVVWPMPRITGLFLTMPVISSVLIPVRVRVVIAMAFSFLLSSFVPSSLTLENFNGYYQVYLAFELLLGLLMGFVLQMVFQVFVIGGQIIAMQAGLGFATMIDPASKASVPLISQFYLLMVSLMFLALNGHLAVFELFFNSFTLLPVGSVPVELSDIGRVLIFSGWMMKESVLVALPAILALLVISLAFGVMTRVAPQLNIFSIGFPITLFMGIVILRVSLPGVAAQIADSLEQGMLLIKGLLY</sequence>
<feature type="transmembrane region" description="Helical" evidence="10">
    <location>
        <begin position="184"/>
        <end position="204"/>
    </location>
</feature>
<keyword evidence="6 10" id="KW-1133">Transmembrane helix</keyword>
<keyword evidence="11" id="KW-0969">Cilium</keyword>
<evidence type="ECO:0000256" key="7">
    <source>
        <dbReference type="ARBA" id="ARBA00023136"/>
    </source>
</evidence>